<proteinExistence type="inferred from homology"/>
<dbReference type="InterPro" id="IPR029028">
    <property type="entry name" value="Alpha/beta_knot_MTases"/>
</dbReference>
<comment type="caution">
    <text evidence="6">The sequence shown here is derived from an EMBL/GenBank/DDBJ whole genome shotgun (WGS) entry which is preliminary data.</text>
</comment>
<dbReference type="AlphaFoldDB" id="A0A9D9DM74"/>
<organism evidence="6 7">
    <name type="scientific">Candidatus Egerieousia excrementavium</name>
    <dbReference type="NCBI Taxonomy" id="2840778"/>
    <lineage>
        <taxon>Bacteria</taxon>
        <taxon>Pseudomonadati</taxon>
        <taxon>Bacteroidota</taxon>
        <taxon>Bacteroidia</taxon>
        <taxon>Bacteroidales</taxon>
        <taxon>Candidatus Egerieousia</taxon>
    </lineage>
</organism>
<keyword evidence="2 6" id="KW-0489">Methyltransferase</keyword>
<dbReference type="Pfam" id="PF00588">
    <property type="entry name" value="SpoU_methylase"/>
    <property type="match status" value="1"/>
</dbReference>
<dbReference type="PANTHER" id="PTHR43191">
    <property type="entry name" value="RRNA METHYLTRANSFERASE 3"/>
    <property type="match status" value="1"/>
</dbReference>
<dbReference type="GO" id="GO:0003723">
    <property type="term" value="F:RNA binding"/>
    <property type="evidence" value="ECO:0007669"/>
    <property type="project" value="InterPro"/>
</dbReference>
<evidence type="ECO:0000313" key="7">
    <source>
        <dbReference type="Proteomes" id="UP000823635"/>
    </source>
</evidence>
<dbReference type="InterPro" id="IPR029026">
    <property type="entry name" value="tRNA_m1G_MTases_N"/>
</dbReference>
<dbReference type="InterPro" id="IPR053888">
    <property type="entry name" value="MRM3-like_sub_bind"/>
</dbReference>
<dbReference type="CDD" id="cd18109">
    <property type="entry name" value="SpoU-like_RNA-MTase"/>
    <property type="match status" value="1"/>
</dbReference>
<evidence type="ECO:0000256" key="1">
    <source>
        <dbReference type="ARBA" id="ARBA00007228"/>
    </source>
</evidence>
<dbReference type="Gene3D" id="3.40.1280.10">
    <property type="match status" value="1"/>
</dbReference>
<evidence type="ECO:0000259" key="4">
    <source>
        <dbReference type="Pfam" id="PF00588"/>
    </source>
</evidence>
<dbReference type="Pfam" id="PF22435">
    <property type="entry name" value="MRM3-like_sub_bind"/>
    <property type="match status" value="1"/>
</dbReference>
<dbReference type="InterPro" id="IPR051259">
    <property type="entry name" value="rRNA_Methyltransferase"/>
</dbReference>
<evidence type="ECO:0000259" key="5">
    <source>
        <dbReference type="Pfam" id="PF22435"/>
    </source>
</evidence>
<evidence type="ECO:0000313" key="6">
    <source>
        <dbReference type="EMBL" id="MBO8429642.1"/>
    </source>
</evidence>
<reference evidence="6" key="2">
    <citation type="journal article" date="2021" name="PeerJ">
        <title>Extensive microbial diversity within the chicken gut microbiome revealed by metagenomics and culture.</title>
        <authorList>
            <person name="Gilroy R."/>
            <person name="Ravi A."/>
            <person name="Getino M."/>
            <person name="Pursley I."/>
            <person name="Horton D.L."/>
            <person name="Alikhan N.F."/>
            <person name="Baker D."/>
            <person name="Gharbi K."/>
            <person name="Hall N."/>
            <person name="Watson M."/>
            <person name="Adriaenssens E.M."/>
            <person name="Foster-Nyarko E."/>
            <person name="Jarju S."/>
            <person name="Secka A."/>
            <person name="Antonio M."/>
            <person name="Oren A."/>
            <person name="Chaudhuri R.R."/>
            <person name="La Ragione R."/>
            <person name="Hildebrand F."/>
            <person name="Pallen M.J."/>
        </authorList>
    </citation>
    <scope>NUCLEOTIDE SEQUENCE</scope>
    <source>
        <strain evidence="6">15467</strain>
    </source>
</reference>
<dbReference type="GO" id="GO:0008173">
    <property type="term" value="F:RNA methyltransferase activity"/>
    <property type="evidence" value="ECO:0007669"/>
    <property type="project" value="InterPro"/>
</dbReference>
<comment type="similarity">
    <text evidence="1">Belongs to the class IV-like SAM-binding methyltransferase superfamily. RNA methyltransferase TrmH family.</text>
</comment>
<name>A0A9D9DM74_9BACT</name>
<protein>
    <submittedName>
        <fullName evidence="6">RNA methyltransferase</fullName>
    </submittedName>
</protein>
<dbReference type="SUPFAM" id="SSF55315">
    <property type="entry name" value="L30e-like"/>
    <property type="match status" value="1"/>
</dbReference>
<reference evidence="6" key="1">
    <citation type="submission" date="2020-10" db="EMBL/GenBank/DDBJ databases">
        <authorList>
            <person name="Gilroy R."/>
        </authorList>
    </citation>
    <scope>NUCLEOTIDE SEQUENCE</scope>
    <source>
        <strain evidence="6">15467</strain>
    </source>
</reference>
<dbReference type="PANTHER" id="PTHR43191:SF2">
    <property type="entry name" value="RRNA METHYLTRANSFERASE 3, MITOCHONDRIAL"/>
    <property type="match status" value="1"/>
</dbReference>
<gene>
    <name evidence="6" type="ORF">IAC68_06915</name>
</gene>
<dbReference type="InterPro" id="IPR029064">
    <property type="entry name" value="Ribosomal_eL30-like_sf"/>
</dbReference>
<evidence type="ECO:0000256" key="3">
    <source>
        <dbReference type="ARBA" id="ARBA00022679"/>
    </source>
</evidence>
<sequence>MASFSLSASRIKFIRSLSRKKEREESGLFVVEGEKMVNEAIVSGYRVREIYRRDEIGLPTMERISSLSSPPPVLALVEQKTGEDYTSQQWIENLARKKTPLVLALENIKDPGNMGTIIRVAEWFGVDVVYLSEECVEIYNPKVVQATMGAIFRQKVASCRPLCEVIRRCKACGLPVFATSLHGENIYAATEPLTKGVVIMGNESAGISDEMAAEAQRLLLIPSFQTSGHGSESLNVATATAVVCAEFRREFFASQPRTTR</sequence>
<keyword evidence="3" id="KW-0808">Transferase</keyword>
<feature type="domain" description="tRNA/rRNA methyltransferase SpoU type" evidence="4">
    <location>
        <begin position="101"/>
        <end position="244"/>
    </location>
</feature>
<evidence type="ECO:0000256" key="2">
    <source>
        <dbReference type="ARBA" id="ARBA00022603"/>
    </source>
</evidence>
<dbReference type="SUPFAM" id="SSF75217">
    <property type="entry name" value="alpha/beta knot"/>
    <property type="match status" value="1"/>
</dbReference>
<accession>A0A9D9DM74</accession>
<dbReference type="Proteomes" id="UP000823635">
    <property type="component" value="Unassembled WGS sequence"/>
</dbReference>
<dbReference type="InterPro" id="IPR001537">
    <property type="entry name" value="SpoU_MeTrfase"/>
</dbReference>
<feature type="domain" description="MRM3-like substrate binding" evidence="5">
    <location>
        <begin position="9"/>
        <end position="56"/>
    </location>
</feature>
<dbReference type="GO" id="GO:0032259">
    <property type="term" value="P:methylation"/>
    <property type="evidence" value="ECO:0007669"/>
    <property type="project" value="UniProtKB-KW"/>
</dbReference>
<dbReference type="EMBL" id="JADINB010000145">
    <property type="protein sequence ID" value="MBO8429642.1"/>
    <property type="molecule type" value="Genomic_DNA"/>
</dbReference>
<dbReference type="GO" id="GO:0006396">
    <property type="term" value="P:RNA processing"/>
    <property type="evidence" value="ECO:0007669"/>
    <property type="project" value="InterPro"/>
</dbReference>
<dbReference type="Gene3D" id="3.30.1330.30">
    <property type="match status" value="1"/>
</dbReference>